<dbReference type="EMBL" id="CM003529">
    <property type="protein sequence ID" value="RCV10250.1"/>
    <property type="molecule type" value="Genomic_DNA"/>
</dbReference>
<feature type="domain" description="Protein kinase" evidence="20">
    <location>
        <begin position="700"/>
        <end position="975"/>
    </location>
</feature>
<dbReference type="SUPFAM" id="SSF52058">
    <property type="entry name" value="L domain-like"/>
    <property type="match status" value="1"/>
</dbReference>
<dbReference type="InterPro" id="IPR032675">
    <property type="entry name" value="LRR_dom_sf"/>
</dbReference>
<dbReference type="FunFam" id="2.60.120.430:FF:000002">
    <property type="entry name" value="Leucine-rich repeat receptor-like protein kinase"/>
    <property type="match status" value="1"/>
</dbReference>
<dbReference type="Pfam" id="PF07714">
    <property type="entry name" value="PK_Tyr_Ser-Thr"/>
    <property type="match status" value="1"/>
</dbReference>
<protein>
    <recommendedName>
        <fullName evidence="2">non-specific serine/threonine protein kinase</fullName>
        <ecNumber evidence="2">2.7.11.1</ecNumber>
    </recommendedName>
</protein>
<evidence type="ECO:0000256" key="15">
    <source>
        <dbReference type="ARBA" id="ARBA00023170"/>
    </source>
</evidence>
<dbReference type="SMART" id="SM00220">
    <property type="entry name" value="S_TKc"/>
    <property type="match status" value="1"/>
</dbReference>
<keyword evidence="11" id="KW-0418">Kinase</keyword>
<evidence type="ECO:0000256" key="7">
    <source>
        <dbReference type="ARBA" id="ARBA00022692"/>
    </source>
</evidence>
<keyword evidence="5" id="KW-0433">Leucine-rich repeat</keyword>
<dbReference type="AlphaFoldDB" id="A0A368PZ39"/>
<dbReference type="PROSITE" id="PS51257">
    <property type="entry name" value="PROKAR_LIPOPROTEIN"/>
    <property type="match status" value="1"/>
</dbReference>
<dbReference type="PROSITE" id="PS00108">
    <property type="entry name" value="PROTEIN_KINASE_ST"/>
    <property type="match status" value="1"/>
</dbReference>
<dbReference type="InterPro" id="IPR021720">
    <property type="entry name" value="Malectin_dom"/>
</dbReference>
<keyword evidence="14 18" id="KW-0472">Membrane</keyword>
<dbReference type="InterPro" id="IPR011009">
    <property type="entry name" value="Kinase-like_dom_sf"/>
</dbReference>
<evidence type="ECO:0000256" key="5">
    <source>
        <dbReference type="ARBA" id="ARBA00022614"/>
    </source>
</evidence>
<feature type="transmembrane region" description="Helical" evidence="18">
    <location>
        <begin position="640"/>
        <end position="664"/>
    </location>
</feature>
<proteinExistence type="predicted"/>
<feature type="signal peptide" evidence="19">
    <location>
        <begin position="1"/>
        <end position="32"/>
    </location>
</feature>
<dbReference type="Pfam" id="PF11721">
    <property type="entry name" value="Malectin"/>
    <property type="match status" value="1"/>
</dbReference>
<dbReference type="GO" id="GO:0016020">
    <property type="term" value="C:membrane"/>
    <property type="evidence" value="ECO:0007669"/>
    <property type="project" value="UniProtKB-SubCell"/>
</dbReference>
<dbReference type="GO" id="GO:0005524">
    <property type="term" value="F:ATP binding"/>
    <property type="evidence" value="ECO:0007669"/>
    <property type="project" value="UniProtKB-KW"/>
</dbReference>
<feature type="region of interest" description="Disordered" evidence="17">
    <location>
        <begin position="1002"/>
        <end position="1037"/>
    </location>
</feature>
<dbReference type="Gene3D" id="3.30.200.20">
    <property type="entry name" value="Phosphorylase Kinase, domain 1"/>
    <property type="match status" value="1"/>
</dbReference>
<evidence type="ECO:0000256" key="12">
    <source>
        <dbReference type="ARBA" id="ARBA00022840"/>
    </source>
</evidence>
<dbReference type="FunFam" id="3.30.200.20:FF:000140">
    <property type="entry name" value="Leucine-rich repeat receptor-like protein kinase"/>
    <property type="match status" value="1"/>
</dbReference>
<evidence type="ECO:0000256" key="14">
    <source>
        <dbReference type="ARBA" id="ARBA00023136"/>
    </source>
</evidence>
<keyword evidence="15" id="KW-0675">Receptor</keyword>
<keyword evidence="8 19" id="KW-0732">Signal</keyword>
<keyword evidence="16" id="KW-0325">Glycoprotein</keyword>
<evidence type="ECO:0000256" key="18">
    <source>
        <dbReference type="SAM" id="Phobius"/>
    </source>
</evidence>
<feature type="chain" id="PRO_5017010563" description="non-specific serine/threonine protein kinase" evidence="19">
    <location>
        <begin position="33"/>
        <end position="1037"/>
    </location>
</feature>
<dbReference type="InterPro" id="IPR000719">
    <property type="entry name" value="Prot_kinase_dom"/>
</dbReference>
<dbReference type="InterPro" id="IPR051824">
    <property type="entry name" value="LRR_Rcpt-Like_S/T_Kinase"/>
</dbReference>
<evidence type="ECO:0000256" key="9">
    <source>
        <dbReference type="ARBA" id="ARBA00022737"/>
    </source>
</evidence>
<reference evidence="21" key="1">
    <citation type="journal article" date="2012" name="Nat. Biotechnol.">
        <title>Reference genome sequence of the model plant Setaria.</title>
        <authorList>
            <person name="Bennetzen J.L."/>
            <person name="Schmutz J."/>
            <person name="Wang H."/>
            <person name="Percifield R."/>
            <person name="Hawkins J."/>
            <person name="Pontaroli A.C."/>
            <person name="Estep M."/>
            <person name="Feng L."/>
            <person name="Vaughn J.N."/>
            <person name="Grimwood J."/>
            <person name="Jenkins J."/>
            <person name="Barry K."/>
            <person name="Lindquist E."/>
            <person name="Hellsten U."/>
            <person name="Deshpande S."/>
            <person name="Wang X."/>
            <person name="Wu X."/>
            <person name="Mitros T."/>
            <person name="Triplett J."/>
            <person name="Yang X."/>
            <person name="Ye C.Y."/>
            <person name="Mauro-Herrera M."/>
            <person name="Wang L."/>
            <person name="Li P."/>
            <person name="Sharma M."/>
            <person name="Sharma R."/>
            <person name="Ronald P.C."/>
            <person name="Panaud O."/>
            <person name="Kellogg E.A."/>
            <person name="Brutnell T.P."/>
            <person name="Doust A.N."/>
            <person name="Tuskan G.A."/>
            <person name="Rokhsar D."/>
            <person name="Devos K.M."/>
        </authorList>
    </citation>
    <scope>NUCLEOTIDE SEQUENCE [LARGE SCALE GENOMIC DNA]</scope>
    <source>
        <strain evidence="21">Yugu1</strain>
    </source>
</reference>
<feature type="compositionally biased region" description="Polar residues" evidence="17">
    <location>
        <begin position="1002"/>
        <end position="1012"/>
    </location>
</feature>
<dbReference type="KEGG" id="sita:101767782"/>
<gene>
    <name evidence="21" type="ORF">SETIT_2G097400v2</name>
</gene>
<dbReference type="InterPro" id="IPR001611">
    <property type="entry name" value="Leu-rich_rpt"/>
</dbReference>
<dbReference type="Pfam" id="PF00560">
    <property type="entry name" value="LRR_1"/>
    <property type="match status" value="5"/>
</dbReference>
<evidence type="ECO:0000256" key="10">
    <source>
        <dbReference type="ARBA" id="ARBA00022741"/>
    </source>
</evidence>
<dbReference type="EC" id="2.7.11.1" evidence="2"/>
<dbReference type="FunFam" id="3.80.10.10:FF:000298">
    <property type="entry name" value="Putative LRR receptor-like serine/threonine-protein kinase"/>
    <property type="match status" value="1"/>
</dbReference>
<keyword evidence="12" id="KW-0067">ATP-binding</keyword>
<dbReference type="GO" id="GO:0004674">
    <property type="term" value="F:protein serine/threonine kinase activity"/>
    <property type="evidence" value="ECO:0007669"/>
    <property type="project" value="UniProtKB-KW"/>
</dbReference>
<keyword evidence="4" id="KW-0597">Phosphoprotein</keyword>
<dbReference type="PANTHER" id="PTHR48006:SF97">
    <property type="entry name" value="OS04G0291900 PROTEIN"/>
    <property type="match status" value="1"/>
</dbReference>
<evidence type="ECO:0000256" key="19">
    <source>
        <dbReference type="SAM" id="SignalP"/>
    </source>
</evidence>
<dbReference type="FunFam" id="3.80.10.10:FF:001380">
    <property type="entry name" value="Os05g0256100 protein"/>
    <property type="match status" value="1"/>
</dbReference>
<evidence type="ECO:0000256" key="13">
    <source>
        <dbReference type="ARBA" id="ARBA00022989"/>
    </source>
</evidence>
<dbReference type="InterPro" id="IPR008271">
    <property type="entry name" value="Ser/Thr_kinase_AS"/>
</dbReference>
<keyword evidence="6" id="KW-0808">Transferase</keyword>
<keyword evidence="7 18" id="KW-0812">Transmembrane</keyword>
<reference evidence="21" key="2">
    <citation type="submission" date="2015-07" db="EMBL/GenBank/DDBJ databases">
        <authorList>
            <person name="Noorani M."/>
        </authorList>
    </citation>
    <scope>NUCLEOTIDE SEQUENCE</scope>
    <source>
        <strain evidence="21">Yugu1</strain>
    </source>
</reference>
<evidence type="ECO:0000256" key="4">
    <source>
        <dbReference type="ARBA" id="ARBA00022553"/>
    </source>
</evidence>
<keyword evidence="9" id="KW-0677">Repeat</keyword>
<evidence type="ECO:0000256" key="6">
    <source>
        <dbReference type="ARBA" id="ARBA00022679"/>
    </source>
</evidence>
<dbReference type="PANTHER" id="PTHR48006">
    <property type="entry name" value="LEUCINE-RICH REPEAT-CONTAINING PROTEIN DDB_G0281931-RELATED"/>
    <property type="match status" value="1"/>
</dbReference>
<dbReference type="PROSITE" id="PS50011">
    <property type="entry name" value="PROTEIN_KINASE_DOM"/>
    <property type="match status" value="1"/>
</dbReference>
<keyword evidence="13 18" id="KW-1133">Transmembrane helix</keyword>
<evidence type="ECO:0000256" key="17">
    <source>
        <dbReference type="SAM" id="MobiDB-lite"/>
    </source>
</evidence>
<evidence type="ECO:0000256" key="3">
    <source>
        <dbReference type="ARBA" id="ARBA00022527"/>
    </source>
</evidence>
<sequence length="1037" mass="113177">MRRRYSSSSSSSGVLAWLLLVCSCFEKPLVQAQQAARTDPIEAAALNTILGRWGQKAMPSPAWNISGEPCSGAAVDGTGLDGNNDFNPGITCACSFGVNSSVCHITMLKVYALNVVGQIPSELQNLTYLTYLNLDLNYLTGPIPSFIGHFSAMQHLSLGFNPLSGPLPKELGNLTNVNLLGISLDNFTGGLPEELGNLSKLEQLYIDSSGFSGPFPSTFSKLKKLRILRASDNDFTGKIPYYFGSLTNLEDLVLYGNSFEGPIPASLSNLTRLTNLIIGDIVNGSSSLAFISNLTSLSTLILRNCKLSGNLGAVNISKLANLILLDLSFNNITGQVPRSILTLDKLEFLILGNNSLSGSLPDVKSASLKNLDFSYNLLTGKFPSWATERYLHLNLVANNFVLDSTDDSILPSGLNCLQQDTPCFLGSPQYYSFAVDCGGNRSMVGSDSTMYDLDPTDLGASSYYVSGQTRWGVSNVGKFNQAPNGSNIIYSSNQQFQNTADSELFQTARMSASSLRYYGLGLENGNYTVVLQFAETAYPDTQTWQSLGRRVFDIYVQGSLREKNFNIRKTAGGKSFAAVSKSYTATVSKNFLEIHLFWAGKGTCCIPKQGYYGPMISALSVTPNFTPTVRNGVPKKKSKAGAIAGIVIGASVLGLVALFGIFLFTKRRRRLARQQQELYDLIGQPDVFSYAELKLATDNFSPQNILGEGGYGPVYKGTLTDGRVIAVKQLSQSSHQGKRQFVAEVATISAVQHRNLVKLHGCCIDSNTHLLVYEYLENGSLDRALFGHSSLILDWTTRFEIILGIARGLTYLHEESSIRIVHRDIKASNVLLDTDLTPKVSDFGLAKLYEENKSHVSTSRIAGTFGYLAPEYAMRGQLTEKADVFAFGVVVLEVVSGRSNTDNSLEERNVYLLERAWGLYEGNQPLQILDPRLEEFYAEEVLRVIRVALICTQGSPHQRPAMSRVVAMLTGKAEVAEEVAKPSYVITESQLRDGDSGCTTSSYWASTSTPEFSRQKEVDPLTRSPTITGASHEIEGR</sequence>
<organism evidence="21">
    <name type="scientific">Setaria italica</name>
    <name type="common">Foxtail millet</name>
    <name type="synonym">Panicum italicum</name>
    <dbReference type="NCBI Taxonomy" id="4555"/>
    <lineage>
        <taxon>Eukaryota</taxon>
        <taxon>Viridiplantae</taxon>
        <taxon>Streptophyta</taxon>
        <taxon>Embryophyta</taxon>
        <taxon>Tracheophyta</taxon>
        <taxon>Spermatophyta</taxon>
        <taxon>Magnoliopsida</taxon>
        <taxon>Liliopsida</taxon>
        <taxon>Poales</taxon>
        <taxon>Poaceae</taxon>
        <taxon>PACMAD clade</taxon>
        <taxon>Panicoideae</taxon>
        <taxon>Panicodae</taxon>
        <taxon>Paniceae</taxon>
        <taxon>Cenchrinae</taxon>
        <taxon>Setaria</taxon>
    </lineage>
</organism>
<dbReference type="Gene3D" id="1.10.510.10">
    <property type="entry name" value="Transferase(Phosphotransferase) domain 1"/>
    <property type="match status" value="1"/>
</dbReference>
<keyword evidence="3" id="KW-0723">Serine/threonine-protein kinase</keyword>
<evidence type="ECO:0000256" key="11">
    <source>
        <dbReference type="ARBA" id="ARBA00022777"/>
    </source>
</evidence>
<dbReference type="Gene3D" id="3.80.10.10">
    <property type="entry name" value="Ribonuclease Inhibitor"/>
    <property type="match status" value="2"/>
</dbReference>
<keyword evidence="10" id="KW-0547">Nucleotide-binding</keyword>
<evidence type="ECO:0000256" key="16">
    <source>
        <dbReference type="ARBA" id="ARBA00023180"/>
    </source>
</evidence>
<evidence type="ECO:0000313" key="21">
    <source>
        <dbReference type="EMBL" id="RCV10250.1"/>
    </source>
</evidence>
<dbReference type="SUPFAM" id="SSF56112">
    <property type="entry name" value="Protein kinase-like (PK-like)"/>
    <property type="match status" value="1"/>
</dbReference>
<comment type="subcellular location">
    <subcellularLocation>
        <location evidence="1">Membrane</location>
        <topology evidence="1">Single-pass membrane protein</topology>
    </subcellularLocation>
</comment>
<evidence type="ECO:0000256" key="1">
    <source>
        <dbReference type="ARBA" id="ARBA00004167"/>
    </source>
</evidence>
<dbReference type="FunFam" id="1.10.510.10:FF:000044">
    <property type="entry name" value="Putative LRR receptor-like serine/threonine-protein kinase"/>
    <property type="match status" value="1"/>
</dbReference>
<evidence type="ECO:0000259" key="20">
    <source>
        <dbReference type="PROSITE" id="PS50011"/>
    </source>
</evidence>
<dbReference type="InterPro" id="IPR001245">
    <property type="entry name" value="Ser-Thr/Tyr_kinase_cat_dom"/>
</dbReference>
<dbReference type="Gene3D" id="2.60.120.430">
    <property type="entry name" value="Galactose-binding lectin"/>
    <property type="match status" value="1"/>
</dbReference>
<evidence type="ECO:0000256" key="8">
    <source>
        <dbReference type="ARBA" id="ARBA00022729"/>
    </source>
</evidence>
<accession>A0A368PZ39</accession>
<dbReference type="OrthoDB" id="663146at2759"/>
<name>A0A368PZ39_SETIT</name>
<evidence type="ECO:0000256" key="2">
    <source>
        <dbReference type="ARBA" id="ARBA00012513"/>
    </source>
</evidence>
<dbReference type="CDD" id="cd14066">
    <property type="entry name" value="STKc_IRAK"/>
    <property type="match status" value="1"/>
</dbReference>